<feature type="signal peptide" evidence="1">
    <location>
        <begin position="1"/>
        <end position="22"/>
    </location>
</feature>
<dbReference type="InterPro" id="IPR011438">
    <property type="entry name" value="DUF1541"/>
</dbReference>
<dbReference type="RefSeq" id="WP_212950773.1">
    <property type="nucleotide sequence ID" value="NZ_BORW01000016.1"/>
</dbReference>
<dbReference type="Gene3D" id="2.30.30.1210">
    <property type="entry name" value="Domain of unknown function DUF1541"/>
    <property type="match status" value="1"/>
</dbReference>
<keyword evidence="1" id="KW-0732">Signal</keyword>
<keyword evidence="4" id="KW-1185">Reference proteome</keyword>
<feature type="chain" id="PRO_5045241368" description="DUF1541 domain-containing protein" evidence="1">
    <location>
        <begin position="23"/>
        <end position="191"/>
    </location>
</feature>
<feature type="domain" description="DUF1541" evidence="2">
    <location>
        <begin position="66"/>
        <end position="117"/>
    </location>
</feature>
<dbReference type="Pfam" id="PF07563">
    <property type="entry name" value="DUF1541"/>
    <property type="match status" value="2"/>
</dbReference>
<feature type="domain" description="DUF1541" evidence="2">
    <location>
        <begin position="130"/>
        <end position="181"/>
    </location>
</feature>
<dbReference type="EMBL" id="BORW01000016">
    <property type="protein sequence ID" value="GIO68324.1"/>
    <property type="molecule type" value="Genomic_DNA"/>
</dbReference>
<comment type="caution">
    <text evidence="3">The sequence shown here is derived from an EMBL/GenBank/DDBJ whole genome shotgun (WGS) entry which is preliminary data.</text>
</comment>
<name>A0ABQ4LYP1_9BACL</name>
<sequence>MNKRIVSLCLAAVLLTSGCDRGANGHAETAAEKENAEMGMMSMHHHSDSGEVPKGLREAEHPTYHVGDTVVIHAKHMAGMDGATGKVVGAYNTVAYSVTYTPTDRGKPVRNHKWVIQEEIKDAGNQPLEPGQNVILEADHMEGMMGAQATIETADRTTVYMVDYIPTNGGAPVTNHKWVVERELSERLYKS</sequence>
<reference evidence="3 4" key="1">
    <citation type="submission" date="2021-03" db="EMBL/GenBank/DDBJ databases">
        <title>Antimicrobial resistance genes in bacteria isolated from Japanese honey, and their potential for conferring macrolide and lincosamide resistance in the American foulbrood pathogen Paenibacillus larvae.</title>
        <authorList>
            <person name="Okamoto M."/>
            <person name="Kumagai M."/>
            <person name="Kanamori H."/>
            <person name="Takamatsu D."/>
        </authorList>
    </citation>
    <scope>NUCLEOTIDE SEQUENCE [LARGE SCALE GENOMIC DNA]</scope>
    <source>
        <strain evidence="3 4">J21TS3</strain>
    </source>
</reference>
<evidence type="ECO:0000256" key="1">
    <source>
        <dbReference type="SAM" id="SignalP"/>
    </source>
</evidence>
<dbReference type="Proteomes" id="UP000680638">
    <property type="component" value="Unassembled WGS sequence"/>
</dbReference>
<evidence type="ECO:0000313" key="4">
    <source>
        <dbReference type="Proteomes" id="UP000680638"/>
    </source>
</evidence>
<organism evidence="3 4">
    <name type="scientific">Paenibacillus cookii</name>
    <dbReference type="NCBI Taxonomy" id="157839"/>
    <lineage>
        <taxon>Bacteria</taxon>
        <taxon>Bacillati</taxon>
        <taxon>Bacillota</taxon>
        <taxon>Bacilli</taxon>
        <taxon>Bacillales</taxon>
        <taxon>Paenibacillaceae</taxon>
        <taxon>Paenibacillus</taxon>
    </lineage>
</organism>
<proteinExistence type="predicted"/>
<accession>A0ABQ4LYP1</accession>
<gene>
    <name evidence="3" type="primary">ydhK</name>
    <name evidence="3" type="ORF">J21TS3_31450</name>
</gene>
<evidence type="ECO:0000313" key="3">
    <source>
        <dbReference type="EMBL" id="GIO68324.1"/>
    </source>
</evidence>
<dbReference type="PROSITE" id="PS51257">
    <property type="entry name" value="PROKAR_LIPOPROTEIN"/>
    <property type="match status" value="1"/>
</dbReference>
<protein>
    <recommendedName>
        <fullName evidence="2">DUF1541 domain-containing protein</fullName>
    </recommendedName>
</protein>
<evidence type="ECO:0000259" key="2">
    <source>
        <dbReference type="Pfam" id="PF07563"/>
    </source>
</evidence>